<dbReference type="EMBL" id="CP058952">
    <property type="protein sequence ID" value="QLI80933.1"/>
    <property type="molecule type" value="Genomic_DNA"/>
</dbReference>
<keyword evidence="1" id="KW-0812">Transmembrane</keyword>
<reference evidence="2 3" key="1">
    <citation type="journal article" date="2016" name="Int. J. Syst. Evol. Microbiol.">
        <title>Chitinibacter fontanus sp. nov., isolated from a spring.</title>
        <authorList>
            <person name="Sheu S.Y."/>
            <person name="Li Y.S."/>
            <person name="Young C.C."/>
            <person name="Chen W.M."/>
        </authorList>
    </citation>
    <scope>NUCLEOTIDE SEQUENCE [LARGE SCALE GENOMIC DNA]</scope>
    <source>
        <strain evidence="2 3">STM-7</strain>
    </source>
</reference>
<protein>
    <submittedName>
        <fullName evidence="2">DUF4260 domain-containing protein</fullName>
    </submittedName>
</protein>
<evidence type="ECO:0000256" key="1">
    <source>
        <dbReference type="SAM" id="Phobius"/>
    </source>
</evidence>
<dbReference type="Proteomes" id="UP000510822">
    <property type="component" value="Chromosome"/>
</dbReference>
<keyword evidence="1" id="KW-0472">Membrane</keyword>
<dbReference type="RefSeq" id="WP_180308065.1">
    <property type="nucleotide sequence ID" value="NZ_CP058952.1"/>
</dbReference>
<name>A0A7D5V9R7_9NEIS</name>
<proteinExistence type="predicted"/>
<gene>
    <name evidence="2" type="ORF">HZU75_05000</name>
</gene>
<evidence type="ECO:0000313" key="3">
    <source>
        <dbReference type="Proteomes" id="UP000510822"/>
    </source>
</evidence>
<feature type="transmembrane region" description="Helical" evidence="1">
    <location>
        <begin position="64"/>
        <end position="83"/>
    </location>
</feature>
<dbReference type="InterPro" id="IPR025356">
    <property type="entry name" value="DUF4260"/>
</dbReference>
<feature type="transmembrane region" description="Helical" evidence="1">
    <location>
        <begin position="38"/>
        <end position="57"/>
    </location>
</feature>
<sequence>MANTAGSAQGGVRLILRLEGLCILLAALALYSAMRGDWWQFAGWFFVPDLALLGYWLNRQCGAVCYNLSHSYVGALLVCAYGHFVVQPYWLSLGLIWCAHLGFDRALGYGLKYAAGFHFTHLGHIGRRKAQLD</sequence>
<keyword evidence="3" id="KW-1185">Reference proteome</keyword>
<evidence type="ECO:0000313" key="2">
    <source>
        <dbReference type="EMBL" id="QLI80933.1"/>
    </source>
</evidence>
<dbReference type="Pfam" id="PF14079">
    <property type="entry name" value="DUF4260"/>
    <property type="match status" value="1"/>
</dbReference>
<accession>A0A7D5V9R7</accession>
<keyword evidence="1" id="KW-1133">Transmembrane helix</keyword>
<dbReference type="AlphaFoldDB" id="A0A7D5V9R7"/>
<dbReference type="KEGG" id="cfon:HZU75_05000"/>
<feature type="transmembrane region" description="Helical" evidence="1">
    <location>
        <begin position="12"/>
        <end position="32"/>
    </location>
</feature>
<organism evidence="2 3">
    <name type="scientific">Chitinibacter fontanus</name>
    <dbReference type="NCBI Taxonomy" id="1737446"/>
    <lineage>
        <taxon>Bacteria</taxon>
        <taxon>Pseudomonadati</taxon>
        <taxon>Pseudomonadota</taxon>
        <taxon>Betaproteobacteria</taxon>
        <taxon>Neisseriales</taxon>
        <taxon>Chitinibacteraceae</taxon>
        <taxon>Chitinibacter</taxon>
    </lineage>
</organism>